<reference evidence="2" key="1">
    <citation type="submission" date="2016-10" db="EMBL/GenBank/DDBJ databases">
        <authorList>
            <person name="Varghese N."/>
            <person name="Submissions S."/>
        </authorList>
    </citation>
    <scope>NUCLEOTIDE SEQUENCE [LARGE SCALE GENOMIC DNA]</scope>
    <source>
        <strain evidence="2">LMG 24016</strain>
    </source>
</reference>
<name>A0A1I3PLG7_9PSED</name>
<proteinExistence type="predicted"/>
<organism evidence="1 2">
    <name type="scientific">Pseudomonas guineae</name>
    <dbReference type="NCBI Taxonomy" id="425504"/>
    <lineage>
        <taxon>Bacteria</taxon>
        <taxon>Pseudomonadati</taxon>
        <taxon>Pseudomonadota</taxon>
        <taxon>Gammaproteobacteria</taxon>
        <taxon>Pseudomonadales</taxon>
        <taxon>Pseudomonadaceae</taxon>
        <taxon>Pseudomonas</taxon>
    </lineage>
</organism>
<gene>
    <name evidence="1" type="ORF">SAMN05216206_3741</name>
</gene>
<dbReference type="Proteomes" id="UP000243606">
    <property type="component" value="Unassembled WGS sequence"/>
</dbReference>
<keyword evidence="2" id="KW-1185">Reference proteome</keyword>
<evidence type="ECO:0000313" key="2">
    <source>
        <dbReference type="Proteomes" id="UP000243606"/>
    </source>
</evidence>
<sequence>MIRDHYAEKGMDEDALYKHIKGILEERHVRWGRLYDRA</sequence>
<dbReference type="AlphaFoldDB" id="A0A1I3PLG7"/>
<dbReference type="STRING" id="425504.SAMN05216206_3741"/>
<accession>A0A1I3PLG7</accession>
<dbReference type="EMBL" id="FOQL01000006">
    <property type="protein sequence ID" value="SFJ22398.1"/>
    <property type="molecule type" value="Genomic_DNA"/>
</dbReference>
<protein>
    <submittedName>
        <fullName evidence="1">Uncharacterized protein</fullName>
    </submittedName>
</protein>
<evidence type="ECO:0000313" key="1">
    <source>
        <dbReference type="EMBL" id="SFJ22398.1"/>
    </source>
</evidence>